<proteinExistence type="predicted"/>
<dbReference type="Proteomes" id="UP000660885">
    <property type="component" value="Unassembled WGS sequence"/>
</dbReference>
<organism evidence="1 2">
    <name type="scientific">Belnapia arida</name>
    <dbReference type="NCBI Taxonomy" id="2804533"/>
    <lineage>
        <taxon>Bacteria</taxon>
        <taxon>Pseudomonadati</taxon>
        <taxon>Pseudomonadota</taxon>
        <taxon>Alphaproteobacteria</taxon>
        <taxon>Acetobacterales</taxon>
        <taxon>Roseomonadaceae</taxon>
        <taxon>Belnapia</taxon>
    </lineage>
</organism>
<keyword evidence="2" id="KW-1185">Reference proteome</keyword>
<reference evidence="1 2" key="1">
    <citation type="submission" date="2021-01" db="EMBL/GenBank/DDBJ databases">
        <title>Belnapia mucosa sp. nov. and Belnapia arida sp. nov., isolated from the Tabernas Desert (Almeria, Spain).</title>
        <authorList>
            <person name="Molina-Menor E."/>
            <person name="Vidal-Verdu A."/>
            <person name="Calonge A."/>
            <person name="Satari L."/>
            <person name="Pereto J."/>
            <person name="Porcar M."/>
        </authorList>
    </citation>
    <scope>NUCLEOTIDE SEQUENCE [LARGE SCALE GENOMIC DNA]</scope>
    <source>
        <strain evidence="1 2">T18</strain>
    </source>
</reference>
<dbReference type="RefSeq" id="WP_202833459.1">
    <property type="nucleotide sequence ID" value="NZ_JAETWB010000012.1"/>
</dbReference>
<comment type="caution">
    <text evidence="1">The sequence shown here is derived from an EMBL/GenBank/DDBJ whole genome shotgun (WGS) entry which is preliminary data.</text>
</comment>
<gene>
    <name evidence="1" type="ORF">JMJ56_19555</name>
</gene>
<name>A0ABS1U6E3_9PROT</name>
<dbReference type="EMBL" id="JAETWB010000012">
    <property type="protein sequence ID" value="MBL6080218.1"/>
    <property type="molecule type" value="Genomic_DNA"/>
</dbReference>
<evidence type="ECO:0000313" key="1">
    <source>
        <dbReference type="EMBL" id="MBL6080218.1"/>
    </source>
</evidence>
<protein>
    <submittedName>
        <fullName evidence="1">Uncharacterized protein</fullName>
    </submittedName>
</protein>
<accession>A0ABS1U6E3</accession>
<sequence>MRTPKTGRTASRPAEPSPASLVWTEERCAILAAYLFRFIEVTFGSDVAKRIWAKASRKPRERSIKQLSDGDLGLVRRYLAERQKAEGENPQPTRNMLARRVAQAMTPENARALGINTYAVGGDFLRAVTLAVIRRVTLYEKYANGHRTAAAALDPESVVLNIDRLPLLPE</sequence>
<evidence type="ECO:0000313" key="2">
    <source>
        <dbReference type="Proteomes" id="UP000660885"/>
    </source>
</evidence>